<protein>
    <submittedName>
        <fullName evidence="4">Pentatricopeptide repeat-containing protein</fullName>
    </submittedName>
</protein>
<dbReference type="Gene3D" id="1.25.40.10">
    <property type="entry name" value="Tetratricopeptide repeat domain"/>
    <property type="match status" value="5"/>
</dbReference>
<dbReference type="InterPro" id="IPR011990">
    <property type="entry name" value="TPR-like_helical_dom_sf"/>
</dbReference>
<keyword evidence="1" id="KW-0677">Repeat</keyword>
<dbReference type="Proteomes" id="UP000251960">
    <property type="component" value="Chromosome 5"/>
</dbReference>
<evidence type="ECO:0000256" key="1">
    <source>
        <dbReference type="ARBA" id="ARBA00022737"/>
    </source>
</evidence>
<dbReference type="ExpressionAtlas" id="A0A3L6ETT5">
    <property type="expression patterns" value="baseline and differential"/>
</dbReference>
<dbReference type="InterPro" id="IPR051114">
    <property type="entry name" value="Mito_RNA_Proc_CCM1"/>
</dbReference>
<feature type="repeat" description="PPR" evidence="3">
    <location>
        <begin position="408"/>
        <end position="442"/>
    </location>
</feature>
<feature type="repeat" description="PPR" evidence="3">
    <location>
        <begin position="153"/>
        <end position="183"/>
    </location>
</feature>
<evidence type="ECO:0000256" key="3">
    <source>
        <dbReference type="PROSITE-ProRule" id="PRU00708"/>
    </source>
</evidence>
<dbReference type="PROSITE" id="PS51375">
    <property type="entry name" value="PPR"/>
    <property type="match status" value="6"/>
</dbReference>
<dbReference type="EMBL" id="NCVQ01000006">
    <property type="protein sequence ID" value="PWZ22747.1"/>
    <property type="molecule type" value="Genomic_DNA"/>
</dbReference>
<dbReference type="Pfam" id="PF01535">
    <property type="entry name" value="PPR"/>
    <property type="match status" value="2"/>
</dbReference>
<evidence type="ECO:0000313" key="4">
    <source>
        <dbReference type="EMBL" id="PWZ22747.1"/>
    </source>
</evidence>
<dbReference type="InterPro" id="IPR002885">
    <property type="entry name" value="PPR_rpt"/>
</dbReference>
<feature type="repeat" description="PPR" evidence="3">
    <location>
        <begin position="373"/>
        <end position="407"/>
    </location>
</feature>
<keyword evidence="2" id="KW-0809">Transit peptide</keyword>
<gene>
    <name evidence="4" type="primary">At1g02060</name>
    <name evidence="4" type="ORF">Zm00014a_010674</name>
</gene>
<sequence length="622" mass="68925">MATGAPPETEPASTAAARKLHHLLRSRDLLPALSYLRTLPSPFTLLPNHALNALLRALAAAGRVRAAASLFRAIPAPTPHSFNSFLAALLRRGRRRAASALLAAFLRCPGASPDVATLNTLIHGLSTASPRPSSPALLRLFRFLPEAYAFAPDAITYNSMLAALCRAGDLATARRLFDGMRAGEQGGEAGAFPNVVAYTTMIRACCASRLADEALSLFKMMLADGVRPNRITYNTMVQGFCQAGRMELVKEVFGMDSFKPDTCTFNTLMAAHCREGRIQDAKKVFDQMMELRVRRDSASYSIVTRALCENGEFGRAEELVDSLLEKEVLKKRGGCVPLIASYNPVFKYLCENGKAKKARLLFGQLLDIRSKVDFLAFKTLILGHCKEGDFEEGYELVLSMLKRDLMPDSECYIAVIDGFMQKGRMKSAWEALHRMLNSGLRPSTSTFHSVLLGLLKKDGCAKEAADLIEIMLERKIRQNVDLSTNLIGVLFKSDLNGRAYKITKHLYDNGYYIKMEKLIATLCEDKKFIDAAEFSLFSLRKRHELGVAVHSQVLDGLCSDRRTSEAFQLFYELNENKRTSAVAAPRSLVFLHHALEEAGMVQEAGFVAKQMRRATATTRRRS</sequence>
<accession>A0A3L6ETT5</accession>
<name>A0A3L6ETT5_MAIZE</name>
<feature type="repeat" description="PPR" evidence="3">
    <location>
        <begin position="261"/>
        <end position="295"/>
    </location>
</feature>
<organism evidence="4">
    <name type="scientific">Zea mays</name>
    <name type="common">Maize</name>
    <dbReference type="NCBI Taxonomy" id="4577"/>
    <lineage>
        <taxon>Eukaryota</taxon>
        <taxon>Viridiplantae</taxon>
        <taxon>Streptophyta</taxon>
        <taxon>Embryophyta</taxon>
        <taxon>Tracheophyta</taxon>
        <taxon>Spermatophyta</taxon>
        <taxon>Magnoliopsida</taxon>
        <taxon>Liliopsida</taxon>
        <taxon>Poales</taxon>
        <taxon>Poaceae</taxon>
        <taxon>PACMAD clade</taxon>
        <taxon>Panicoideae</taxon>
        <taxon>Andropogonodae</taxon>
        <taxon>Andropogoneae</taxon>
        <taxon>Tripsacinae</taxon>
        <taxon>Zea</taxon>
    </lineage>
</organism>
<feature type="repeat" description="PPR" evidence="3">
    <location>
        <begin position="296"/>
        <end position="330"/>
    </location>
</feature>
<dbReference type="Pfam" id="PF12854">
    <property type="entry name" value="PPR_1"/>
    <property type="match status" value="1"/>
</dbReference>
<dbReference type="AlphaFoldDB" id="A0A3L6ETT5"/>
<feature type="repeat" description="PPR" evidence="3">
    <location>
        <begin position="194"/>
        <end position="228"/>
    </location>
</feature>
<reference evidence="4" key="1">
    <citation type="journal article" date="2018" name="Nat. Genet.">
        <title>Extensive intraspecific gene order and gene structural variations between Mo17 and other maize genomes.</title>
        <authorList>
            <person name="Sun S."/>
            <person name="Zhou Y."/>
            <person name="Chen J."/>
            <person name="Shi J."/>
            <person name="Zhao H."/>
            <person name="Zhao H."/>
            <person name="Song W."/>
            <person name="Zhang M."/>
            <person name="Cui Y."/>
            <person name="Dong X."/>
            <person name="Liu H."/>
            <person name="Ma X."/>
            <person name="Jiao Y."/>
            <person name="Wang B."/>
            <person name="Wei X."/>
            <person name="Stein J.C."/>
            <person name="Glaubitz J.C."/>
            <person name="Lu F."/>
            <person name="Yu G."/>
            <person name="Liang C."/>
            <person name="Fengler K."/>
            <person name="Li B."/>
            <person name="Rafalski A."/>
            <person name="Schnable P.S."/>
            <person name="Ware D.H."/>
            <person name="Buckler E.S."/>
            <person name="Lai J."/>
        </authorList>
    </citation>
    <scope>NUCLEOTIDE SEQUENCE [LARGE SCALE GENOMIC DNA]</scope>
    <source>
        <tissue evidence="4">Seedling</tissue>
    </source>
</reference>
<dbReference type="PANTHER" id="PTHR47934">
    <property type="entry name" value="PENTATRICOPEPTIDE REPEAT-CONTAINING PROTEIN PET309, MITOCHONDRIAL"/>
    <property type="match status" value="1"/>
</dbReference>
<dbReference type="Pfam" id="PF13041">
    <property type="entry name" value="PPR_2"/>
    <property type="match status" value="3"/>
</dbReference>
<evidence type="ECO:0000256" key="2">
    <source>
        <dbReference type="ARBA" id="ARBA00022946"/>
    </source>
</evidence>
<comment type="caution">
    <text evidence="4">The sequence shown here is derived from an EMBL/GenBank/DDBJ whole genome shotgun (WGS) entry which is preliminary data.</text>
</comment>
<proteinExistence type="predicted"/>
<dbReference type="PANTHER" id="PTHR47934:SF6">
    <property type="entry name" value="MITOCHONDRIAL GROUP I INTRON SPLICING FACTOR CCM1-RELATED"/>
    <property type="match status" value="1"/>
</dbReference>
<dbReference type="NCBIfam" id="TIGR00756">
    <property type="entry name" value="PPR"/>
    <property type="match status" value="6"/>
</dbReference>